<dbReference type="InParanoid" id="A0A4R6QJ51"/>
<proteinExistence type="predicted"/>
<evidence type="ECO:0000259" key="2">
    <source>
        <dbReference type="Pfam" id="PF07589"/>
    </source>
</evidence>
<evidence type="ECO:0000313" key="4">
    <source>
        <dbReference type="Proteomes" id="UP000295361"/>
    </source>
</evidence>
<feature type="domain" description="Ice-binding protein C-terminal" evidence="2">
    <location>
        <begin position="274"/>
        <end position="297"/>
    </location>
</feature>
<protein>
    <submittedName>
        <fullName evidence="3">Putative secreted protein with PEP-CTERM sorting signal</fullName>
    </submittedName>
</protein>
<dbReference type="Proteomes" id="UP000295361">
    <property type="component" value="Unassembled WGS sequence"/>
</dbReference>
<accession>A0A4R6QJ51</accession>
<reference evidence="3 4" key="1">
    <citation type="submission" date="2019-03" db="EMBL/GenBank/DDBJ databases">
        <title>Genomic Encyclopedia of Type Strains, Phase IV (KMG-IV): sequencing the most valuable type-strain genomes for metagenomic binning, comparative biology and taxonomic classification.</title>
        <authorList>
            <person name="Goeker M."/>
        </authorList>
    </citation>
    <scope>NUCLEOTIDE SEQUENCE [LARGE SCALE GENOMIC DNA]</scope>
    <source>
        <strain evidence="3 4">DSM 16998</strain>
    </source>
</reference>
<feature type="signal peptide" evidence="1">
    <location>
        <begin position="1"/>
        <end position="26"/>
    </location>
</feature>
<dbReference type="Pfam" id="PF07589">
    <property type="entry name" value="PEP-CTERM"/>
    <property type="match status" value="1"/>
</dbReference>
<sequence>MVNATLSTHRLAAAVLMLCAMSAANAAPVVVSQLGGATGWTSGDTRTVTGAQSNAAQIASQIQFLGDGVVSADANGGTPDASLTGSYLGRGAVRLDGMVNNMGKSDIGYVNLNGIAAASALLDSSFSTSFRYARDPNPNQARTLSQGISITNGLSNCGVDKNKACYYTFSYVDQTLGANEWLTANTTANIGQYYLYEDGKIVGGGLRKTLAEWAQDAAWSSLLDDNNVDDYNVVRMGFNIGSSSRFGLVYVDWLETSLLNGGDRIDFAAPTAAQVPEPQTLALVAVALLGLGAARRRSR</sequence>
<dbReference type="EMBL" id="SNXS01000005">
    <property type="protein sequence ID" value="TDP63414.1"/>
    <property type="molecule type" value="Genomic_DNA"/>
</dbReference>
<organism evidence="3 4">
    <name type="scientific">Roseateles toxinivorans</name>
    <dbReference type="NCBI Taxonomy" id="270368"/>
    <lineage>
        <taxon>Bacteria</taxon>
        <taxon>Pseudomonadati</taxon>
        <taxon>Pseudomonadota</taxon>
        <taxon>Betaproteobacteria</taxon>
        <taxon>Burkholderiales</taxon>
        <taxon>Sphaerotilaceae</taxon>
        <taxon>Roseateles</taxon>
    </lineage>
</organism>
<feature type="chain" id="PRO_5020203843" evidence="1">
    <location>
        <begin position="27"/>
        <end position="299"/>
    </location>
</feature>
<name>A0A4R6QJ51_9BURK</name>
<gene>
    <name evidence="3" type="ORF">DES47_105420</name>
</gene>
<evidence type="ECO:0000313" key="3">
    <source>
        <dbReference type="EMBL" id="TDP63414.1"/>
    </source>
</evidence>
<keyword evidence="1" id="KW-0732">Signal</keyword>
<dbReference type="InterPro" id="IPR013424">
    <property type="entry name" value="Ice-binding_C"/>
</dbReference>
<evidence type="ECO:0000256" key="1">
    <source>
        <dbReference type="SAM" id="SignalP"/>
    </source>
</evidence>
<dbReference type="AlphaFoldDB" id="A0A4R6QJ51"/>
<keyword evidence="4" id="KW-1185">Reference proteome</keyword>
<comment type="caution">
    <text evidence="3">The sequence shown here is derived from an EMBL/GenBank/DDBJ whole genome shotgun (WGS) entry which is preliminary data.</text>
</comment>
<dbReference type="NCBIfam" id="TIGR02595">
    <property type="entry name" value="PEP_CTERM"/>
    <property type="match status" value="1"/>
</dbReference>